<evidence type="ECO:0000313" key="2">
    <source>
        <dbReference type="Proteomes" id="UP001157091"/>
    </source>
</evidence>
<dbReference type="EMBL" id="BSUK01000001">
    <property type="protein sequence ID" value="GMA23007.1"/>
    <property type="molecule type" value="Genomic_DNA"/>
</dbReference>
<dbReference type="RefSeq" id="WP_284292108.1">
    <property type="nucleotide sequence ID" value="NZ_BSUK01000001.1"/>
</dbReference>
<reference evidence="2" key="1">
    <citation type="journal article" date="2019" name="Int. J. Syst. Evol. Microbiol.">
        <title>The Global Catalogue of Microorganisms (GCM) 10K type strain sequencing project: providing services to taxonomists for standard genome sequencing and annotation.</title>
        <authorList>
            <consortium name="The Broad Institute Genomics Platform"/>
            <consortium name="The Broad Institute Genome Sequencing Center for Infectious Disease"/>
            <person name="Wu L."/>
            <person name="Ma J."/>
        </authorList>
    </citation>
    <scope>NUCLEOTIDE SEQUENCE [LARGE SCALE GENOMIC DNA]</scope>
    <source>
        <strain evidence="2">NBRC 106348</strain>
    </source>
</reference>
<proteinExistence type="predicted"/>
<accession>A0ABQ6HX93</accession>
<keyword evidence="2" id="KW-1185">Reference proteome</keyword>
<comment type="caution">
    <text evidence="1">The sequence shown here is derived from an EMBL/GenBank/DDBJ whole genome shotgun (WGS) entry which is preliminary data.</text>
</comment>
<sequence>MGTDEAVATSLDLVADHDRVVTIVQGAASREAGVRALGGGPGSDPGTDVRQASVPVLLRLAGKAGCASP</sequence>
<dbReference type="Proteomes" id="UP001157091">
    <property type="component" value="Unassembled WGS sequence"/>
</dbReference>
<protein>
    <submittedName>
        <fullName evidence="1">Uncharacterized protein</fullName>
    </submittedName>
</protein>
<organism evidence="1 2">
    <name type="scientific">Luteimicrobium album</name>
    <dbReference type="NCBI Taxonomy" id="1054550"/>
    <lineage>
        <taxon>Bacteria</taxon>
        <taxon>Bacillati</taxon>
        <taxon>Actinomycetota</taxon>
        <taxon>Actinomycetes</taxon>
        <taxon>Micrococcales</taxon>
        <taxon>Luteimicrobium</taxon>
    </lineage>
</organism>
<gene>
    <name evidence="1" type="ORF">GCM10025864_07660</name>
</gene>
<evidence type="ECO:0000313" key="1">
    <source>
        <dbReference type="EMBL" id="GMA23007.1"/>
    </source>
</evidence>
<name>A0ABQ6HX93_9MICO</name>